<keyword evidence="3" id="KW-1185">Reference proteome</keyword>
<dbReference type="EMBL" id="AP027081">
    <property type="protein sequence ID" value="BDU76260.1"/>
    <property type="molecule type" value="Genomic_DNA"/>
</dbReference>
<accession>A0AA48GXL4</accession>
<dbReference type="KEGG" id="msea:METESE_12180"/>
<dbReference type="Proteomes" id="UP001228113">
    <property type="component" value="Chromosome"/>
</dbReference>
<evidence type="ECO:0000313" key="3">
    <source>
        <dbReference type="Proteomes" id="UP001228113"/>
    </source>
</evidence>
<reference evidence="2" key="1">
    <citation type="journal article" date="2023" name="Int. J. Syst. Evol. Microbiol.">
        <title>Mesoterricola silvestris gen. nov., sp. nov., Mesoterricola sediminis sp. nov., Geothrix oryzae sp. nov., Geothrix edaphica sp. nov., Geothrix rubra sp. nov., and Geothrix limicola sp. nov., six novel members of Acidobacteriota isolated from soils.</title>
        <authorList>
            <person name="Itoh H."/>
            <person name="Sugisawa Y."/>
            <person name="Mise K."/>
            <person name="Xu Z."/>
            <person name="Kuniyasu M."/>
            <person name="Ushijima N."/>
            <person name="Kawano K."/>
            <person name="Kobayashi E."/>
            <person name="Shiratori Y."/>
            <person name="Masuda Y."/>
            <person name="Senoo K."/>
        </authorList>
    </citation>
    <scope>NUCLEOTIDE SEQUENCE</scope>
    <source>
        <strain evidence="2">W786</strain>
    </source>
</reference>
<gene>
    <name evidence="2" type="ORF">METESE_12180</name>
</gene>
<proteinExistence type="predicted"/>
<evidence type="ECO:0000256" key="1">
    <source>
        <dbReference type="SAM" id="MobiDB-lite"/>
    </source>
</evidence>
<dbReference type="AlphaFoldDB" id="A0AA48GXL4"/>
<name>A0AA48GXL4_9BACT</name>
<protein>
    <submittedName>
        <fullName evidence="2">Uncharacterized protein</fullName>
    </submittedName>
</protein>
<sequence>MIETVRDRGNLAGPPKFRLQHPAGHRTPGGVMDQDGQVSRAGASGKRPVNGGNVDTTGISEGPSRRPIREVESHASNYRTDCDIRKSESRTCCEIAMDATRHHHLGMSRPRKQRPDDIWPQRLFVLGLIDAEVSSGVVTYEDLAKEFGLGTTYSLLTGWRYNLDRKPERAVVEKIAKRYHINPWDVYNPAPAQPVVKDELALACEALEGAMGQDVVGQLTDEQKLHAYRVAMAAARAVLSQ</sequence>
<organism evidence="2 3">
    <name type="scientific">Mesoterricola sediminis</name>
    <dbReference type="NCBI Taxonomy" id="2927980"/>
    <lineage>
        <taxon>Bacteria</taxon>
        <taxon>Pseudomonadati</taxon>
        <taxon>Acidobacteriota</taxon>
        <taxon>Holophagae</taxon>
        <taxon>Holophagales</taxon>
        <taxon>Holophagaceae</taxon>
        <taxon>Mesoterricola</taxon>
    </lineage>
</organism>
<evidence type="ECO:0000313" key="2">
    <source>
        <dbReference type="EMBL" id="BDU76260.1"/>
    </source>
</evidence>
<feature type="region of interest" description="Disordered" evidence="1">
    <location>
        <begin position="1"/>
        <end position="65"/>
    </location>
</feature>